<dbReference type="InterPro" id="IPR000210">
    <property type="entry name" value="BTB/POZ_dom"/>
</dbReference>
<accession>A0A8H4APA5</accession>
<evidence type="ECO:0000313" key="3">
    <source>
        <dbReference type="EMBL" id="KAF0518654.1"/>
    </source>
</evidence>
<dbReference type="SUPFAM" id="SSF54695">
    <property type="entry name" value="POZ domain"/>
    <property type="match status" value="1"/>
</dbReference>
<feature type="repeat" description="TPR" evidence="1">
    <location>
        <begin position="338"/>
        <end position="371"/>
    </location>
</feature>
<evidence type="ECO:0000313" key="4">
    <source>
        <dbReference type="Proteomes" id="UP000439903"/>
    </source>
</evidence>
<dbReference type="PROSITE" id="PS50097">
    <property type="entry name" value="BTB"/>
    <property type="match status" value="1"/>
</dbReference>
<evidence type="ECO:0000256" key="1">
    <source>
        <dbReference type="PROSITE-ProRule" id="PRU00339"/>
    </source>
</evidence>
<protein>
    <submittedName>
        <fullName evidence="3">Serine-enriched protein</fullName>
    </submittedName>
</protein>
<gene>
    <name evidence="3" type="ORF">F8M41_016703</name>
</gene>
<proteinExistence type="predicted"/>
<dbReference type="InterPro" id="IPR011990">
    <property type="entry name" value="TPR-like_helical_dom_sf"/>
</dbReference>
<dbReference type="SMART" id="SM00225">
    <property type="entry name" value="BTB"/>
    <property type="match status" value="1"/>
</dbReference>
<dbReference type="Proteomes" id="UP000439903">
    <property type="component" value="Unassembled WGS sequence"/>
</dbReference>
<name>A0A8H4APA5_GIGMA</name>
<dbReference type="Gene3D" id="1.25.40.10">
    <property type="entry name" value="Tetratricopeptide repeat domain"/>
    <property type="match status" value="1"/>
</dbReference>
<dbReference type="PANTHER" id="PTHR46306">
    <property type="entry name" value="BTB/POZ DOMAIN-CONTAINING PROTEIN 9"/>
    <property type="match status" value="1"/>
</dbReference>
<reference evidence="3 4" key="1">
    <citation type="journal article" date="2019" name="Environ. Microbiol.">
        <title>At the nexus of three kingdoms: the genome of the mycorrhizal fungus Gigaspora margarita provides insights into plant, endobacterial and fungal interactions.</title>
        <authorList>
            <person name="Venice F."/>
            <person name="Ghignone S."/>
            <person name="Salvioli di Fossalunga A."/>
            <person name="Amselem J."/>
            <person name="Novero M."/>
            <person name="Xianan X."/>
            <person name="Sedzielewska Toro K."/>
            <person name="Morin E."/>
            <person name="Lipzen A."/>
            <person name="Grigoriev I.V."/>
            <person name="Henrissat B."/>
            <person name="Martin F.M."/>
            <person name="Bonfante P."/>
        </authorList>
    </citation>
    <scope>NUCLEOTIDE SEQUENCE [LARGE SCALE GENOMIC DNA]</scope>
    <source>
        <strain evidence="3 4">BEG34</strain>
    </source>
</reference>
<dbReference type="SMART" id="SM00028">
    <property type="entry name" value="TPR"/>
    <property type="match status" value="2"/>
</dbReference>
<dbReference type="PANTHER" id="PTHR46306:SF1">
    <property type="entry name" value="BTB_POZ DOMAIN-CONTAINING PROTEIN 9"/>
    <property type="match status" value="1"/>
</dbReference>
<feature type="repeat" description="TPR" evidence="1">
    <location>
        <begin position="304"/>
        <end position="337"/>
    </location>
</feature>
<dbReference type="Pfam" id="PF00651">
    <property type="entry name" value="BTB"/>
    <property type="match status" value="1"/>
</dbReference>
<evidence type="ECO:0000259" key="2">
    <source>
        <dbReference type="PROSITE" id="PS50097"/>
    </source>
</evidence>
<dbReference type="InterPro" id="IPR019734">
    <property type="entry name" value="TPR_rpt"/>
</dbReference>
<feature type="domain" description="BTB" evidence="2">
    <location>
        <begin position="23"/>
        <end position="93"/>
    </location>
</feature>
<dbReference type="PROSITE" id="PS50293">
    <property type="entry name" value="TPR_REGION"/>
    <property type="match status" value="1"/>
</dbReference>
<dbReference type="InterPro" id="IPR011333">
    <property type="entry name" value="SKP1/BTB/POZ_sf"/>
</dbReference>
<dbReference type="Gene3D" id="3.30.710.10">
    <property type="entry name" value="Potassium Channel Kv1.1, Chain A"/>
    <property type="match status" value="1"/>
</dbReference>
<keyword evidence="1" id="KW-0802">TPR repeat</keyword>
<dbReference type="AlphaFoldDB" id="A0A8H4APA5"/>
<dbReference type="InterPro" id="IPR052407">
    <property type="entry name" value="BTB_POZ_domain_cont_9"/>
</dbReference>
<dbReference type="Pfam" id="PF00515">
    <property type="entry name" value="TPR_1"/>
    <property type="match status" value="1"/>
</dbReference>
<comment type="caution">
    <text evidence="3">The sequence shown here is derived from an EMBL/GenBank/DDBJ whole genome shotgun (WGS) entry which is preliminary data.</text>
</comment>
<dbReference type="OrthoDB" id="9997739at2759"/>
<dbReference type="PROSITE" id="PS50005">
    <property type="entry name" value="TPR"/>
    <property type="match status" value="2"/>
</dbReference>
<dbReference type="SUPFAM" id="SSF48452">
    <property type="entry name" value="TPR-like"/>
    <property type="match status" value="1"/>
</dbReference>
<keyword evidence="4" id="KW-1185">Reference proteome</keyword>
<sequence length="380" mass="44285">MTTRFFEKFSSDLSNLLLNSDEYNVTIEVGKAPNNQIFKAHSIVLNSRCSYFKNKLSNITYENNIKKINVNISVKVFDIILKYIYSGIISLEKVDISTIFDLLITSIEFGLDELVMNIQSFLIENNASWLHLNFPRIYQSDFNLDNFKVSHQFCTNIIIRYPSIIFNSDRFFPLSENYLIFILKLDYLQIDEILIWDYIIKWGIAQNPSLSPNPDQWSDADISTLKNTLKNCLPLIRYFQISGKDIFDKIRPYQKIFDQNLWDDIETKLMAPNREVIKSAVLPPRNFLPISIPSRTTSMPEFNAFELKQRGESHFVMGRYKHALIDLSKSLEIIPNNSHALTSRGVTYHMLDKYEEALVDLNKSLEIDPNDAFTLRNREV</sequence>
<dbReference type="EMBL" id="WTPW01000369">
    <property type="protein sequence ID" value="KAF0518654.1"/>
    <property type="molecule type" value="Genomic_DNA"/>
</dbReference>
<organism evidence="3 4">
    <name type="scientific">Gigaspora margarita</name>
    <dbReference type="NCBI Taxonomy" id="4874"/>
    <lineage>
        <taxon>Eukaryota</taxon>
        <taxon>Fungi</taxon>
        <taxon>Fungi incertae sedis</taxon>
        <taxon>Mucoromycota</taxon>
        <taxon>Glomeromycotina</taxon>
        <taxon>Glomeromycetes</taxon>
        <taxon>Diversisporales</taxon>
        <taxon>Gigasporaceae</taxon>
        <taxon>Gigaspora</taxon>
    </lineage>
</organism>
<dbReference type="GO" id="GO:0005737">
    <property type="term" value="C:cytoplasm"/>
    <property type="evidence" value="ECO:0007669"/>
    <property type="project" value="TreeGrafter"/>
</dbReference>